<dbReference type="GO" id="GO:0005829">
    <property type="term" value="C:cytosol"/>
    <property type="evidence" value="ECO:0007669"/>
    <property type="project" value="TreeGrafter"/>
</dbReference>
<dbReference type="GO" id="GO:0008408">
    <property type="term" value="F:3'-5' exonuclease activity"/>
    <property type="evidence" value="ECO:0007669"/>
    <property type="project" value="TreeGrafter"/>
</dbReference>
<dbReference type="AlphaFoldDB" id="A0AA43T283"/>
<proteinExistence type="predicted"/>
<reference evidence="3" key="2">
    <citation type="journal article" date="2023" name="Gut Microbes">
        <title>Characterization of Bifidobacterium kashiwanohense that utilizes both milk- and plant-derived oligosaccharides.</title>
        <authorList>
            <person name="Orihara K."/>
            <person name="Yahagi K."/>
            <person name="Saito Y."/>
            <person name="Watanabe Y."/>
            <person name="Sasai T."/>
            <person name="Hara T."/>
            <person name="Tsukuda N."/>
            <person name="Oki K."/>
            <person name="Fujimoto J."/>
            <person name="Matsuki T."/>
        </authorList>
    </citation>
    <scope>NUCLEOTIDE SEQUENCE</scope>
    <source>
        <strain evidence="3">YIT 13062</strain>
    </source>
</reference>
<keyword evidence="1 3" id="KW-0540">Nuclease</keyword>
<protein>
    <submittedName>
        <fullName evidence="3">3'-5' exonuclease</fullName>
    </submittedName>
</protein>
<dbReference type="GO" id="GO:0003677">
    <property type="term" value="F:DNA binding"/>
    <property type="evidence" value="ECO:0007669"/>
    <property type="project" value="InterPro"/>
</dbReference>
<dbReference type="PANTHER" id="PTHR30231:SF41">
    <property type="entry name" value="DNA POLYMERASE III SUBUNIT EPSILON"/>
    <property type="match status" value="1"/>
</dbReference>
<organism evidence="3 4">
    <name type="scientific">Bifidobacterium catenulatum subsp. kashiwanohense</name>
    <dbReference type="NCBI Taxonomy" id="630129"/>
    <lineage>
        <taxon>Bacteria</taxon>
        <taxon>Bacillati</taxon>
        <taxon>Actinomycetota</taxon>
        <taxon>Actinomycetes</taxon>
        <taxon>Bifidobacteriales</taxon>
        <taxon>Bifidobacteriaceae</taxon>
        <taxon>Bifidobacterium</taxon>
    </lineage>
</organism>
<dbReference type="Proteomes" id="UP001161916">
    <property type="component" value="Unassembled WGS sequence"/>
</dbReference>
<dbReference type="InterPro" id="IPR036397">
    <property type="entry name" value="RNaseH_sf"/>
</dbReference>
<gene>
    <name evidence="3" type="ORF">OB951_00790</name>
</gene>
<evidence type="ECO:0000313" key="3">
    <source>
        <dbReference type="EMBL" id="MDH7889160.1"/>
    </source>
</evidence>
<feature type="domain" description="Exonuclease" evidence="2">
    <location>
        <begin position="23"/>
        <end position="193"/>
    </location>
</feature>
<keyword evidence="1 3" id="KW-0378">Hydrolase</keyword>
<dbReference type="GO" id="GO:0045004">
    <property type="term" value="P:DNA replication proofreading"/>
    <property type="evidence" value="ECO:0007669"/>
    <property type="project" value="TreeGrafter"/>
</dbReference>
<dbReference type="InterPro" id="IPR012337">
    <property type="entry name" value="RNaseH-like_sf"/>
</dbReference>
<dbReference type="Pfam" id="PF00929">
    <property type="entry name" value="RNase_T"/>
    <property type="match status" value="1"/>
</dbReference>
<sequence>MSWDKRQSRDPRRIDPLETPLYDYVVVDTETTGFKPSDGAKLIEIGAVKIHEGKLVDRYEQLIDPHQHIPEHITSLTGINDNMVYGQLDVSQAICEFDRWLGPRTVIMAHNATFDLRFLDAAMQTVNGGMFFFPHRFVDTLEMSRKIHPEKPSHKVSVLIRDYGIGDVEEHRALSDATQENMLYEAMRREEFGR</sequence>
<reference evidence="3" key="1">
    <citation type="submission" date="2022-09" db="EMBL/GenBank/DDBJ databases">
        <authorList>
            <person name="Orihara K."/>
        </authorList>
    </citation>
    <scope>NUCLEOTIDE SEQUENCE</scope>
    <source>
        <strain evidence="3">YIT 13062</strain>
    </source>
</reference>
<dbReference type="CDD" id="cd06127">
    <property type="entry name" value="DEDDh"/>
    <property type="match status" value="1"/>
</dbReference>
<dbReference type="RefSeq" id="WP_281105353.1">
    <property type="nucleotide sequence ID" value="NZ_JAOPMH010000001.1"/>
</dbReference>
<dbReference type="SMART" id="SM00479">
    <property type="entry name" value="EXOIII"/>
    <property type="match status" value="1"/>
</dbReference>
<comment type="caution">
    <text evidence="3">The sequence shown here is derived from an EMBL/GenBank/DDBJ whole genome shotgun (WGS) entry which is preliminary data.</text>
</comment>
<dbReference type="InterPro" id="IPR013520">
    <property type="entry name" value="Ribonucl_H"/>
</dbReference>
<dbReference type="FunFam" id="3.30.420.10:FF:000045">
    <property type="entry name" value="3'-5' exonuclease DinG"/>
    <property type="match status" value="1"/>
</dbReference>
<accession>A0AA43T283</accession>
<dbReference type="SUPFAM" id="SSF53098">
    <property type="entry name" value="Ribonuclease H-like"/>
    <property type="match status" value="1"/>
</dbReference>
<dbReference type="GO" id="GO:0003887">
    <property type="term" value="F:DNA-directed DNA polymerase activity"/>
    <property type="evidence" value="ECO:0007669"/>
    <property type="project" value="InterPro"/>
</dbReference>
<dbReference type="PANTHER" id="PTHR30231">
    <property type="entry name" value="DNA POLYMERASE III SUBUNIT EPSILON"/>
    <property type="match status" value="1"/>
</dbReference>
<dbReference type="InterPro" id="IPR006054">
    <property type="entry name" value="DnaQ"/>
</dbReference>
<dbReference type="EMBL" id="JAOPMH010000001">
    <property type="protein sequence ID" value="MDH7889160.1"/>
    <property type="molecule type" value="Genomic_DNA"/>
</dbReference>
<evidence type="ECO:0000259" key="2">
    <source>
        <dbReference type="SMART" id="SM00479"/>
    </source>
</evidence>
<keyword evidence="1 3" id="KW-0269">Exonuclease</keyword>
<dbReference type="NCBIfam" id="TIGR00573">
    <property type="entry name" value="dnaq"/>
    <property type="match status" value="1"/>
</dbReference>
<name>A0AA43T283_9BIFI</name>
<evidence type="ECO:0000256" key="1">
    <source>
        <dbReference type="ARBA" id="ARBA00022839"/>
    </source>
</evidence>
<dbReference type="Gene3D" id="3.30.420.10">
    <property type="entry name" value="Ribonuclease H-like superfamily/Ribonuclease H"/>
    <property type="match status" value="1"/>
</dbReference>
<evidence type="ECO:0000313" key="4">
    <source>
        <dbReference type="Proteomes" id="UP001161916"/>
    </source>
</evidence>